<dbReference type="PANTHER" id="PTHR23222:SF0">
    <property type="entry name" value="PROHIBITIN 1"/>
    <property type="match status" value="1"/>
</dbReference>
<dbReference type="KEGG" id="mcau:MIT9_P1232"/>
<dbReference type="Pfam" id="PF01145">
    <property type="entry name" value="Band_7"/>
    <property type="match status" value="1"/>
</dbReference>
<keyword evidence="2" id="KW-0175">Coiled coil</keyword>
<name>A0AAU9C3C7_9GAMM</name>
<dbReference type="PANTHER" id="PTHR23222">
    <property type="entry name" value="PROHIBITIN"/>
    <property type="match status" value="1"/>
</dbReference>
<keyword evidence="6" id="KW-1185">Reference proteome</keyword>
<comment type="subcellular location">
    <subcellularLocation>
        <location evidence="1">Membrane</location>
        <topology evidence="1">Single-pass membrane protein</topology>
    </subcellularLocation>
</comment>
<dbReference type="InterPro" id="IPR000163">
    <property type="entry name" value="Prohibitin"/>
</dbReference>
<keyword evidence="3" id="KW-0472">Membrane</keyword>
<dbReference type="InterPro" id="IPR036013">
    <property type="entry name" value="Band_7/SPFH_dom_sf"/>
</dbReference>
<dbReference type="SMART" id="SM00244">
    <property type="entry name" value="PHB"/>
    <property type="match status" value="1"/>
</dbReference>
<dbReference type="Proteomes" id="UP001321825">
    <property type="component" value="Chromosome"/>
</dbReference>
<protein>
    <recommendedName>
        <fullName evidence="4">Band 7 domain-containing protein</fullName>
    </recommendedName>
</protein>
<dbReference type="GO" id="GO:0016020">
    <property type="term" value="C:membrane"/>
    <property type="evidence" value="ECO:0007669"/>
    <property type="project" value="UniProtKB-SubCell"/>
</dbReference>
<organism evidence="5 6">
    <name type="scientific">Methylomarinovum caldicuralii</name>
    <dbReference type="NCBI Taxonomy" id="438856"/>
    <lineage>
        <taxon>Bacteria</taxon>
        <taxon>Pseudomonadati</taxon>
        <taxon>Pseudomonadota</taxon>
        <taxon>Gammaproteobacteria</taxon>
        <taxon>Methylococcales</taxon>
        <taxon>Methylothermaceae</taxon>
        <taxon>Methylomarinovum</taxon>
    </lineage>
</organism>
<reference evidence="6" key="1">
    <citation type="journal article" date="2024" name="Int. J. Syst. Evol. Microbiol.">
        <title>Methylomarinovum tepidoasis sp. nov., a moderately thermophilic methanotroph of the family Methylothermaceae isolated from a deep-sea hydrothermal field.</title>
        <authorList>
            <person name="Hirayama H."/>
            <person name="Takaki Y."/>
            <person name="Abe M."/>
            <person name="Miyazaki M."/>
            <person name="Uematsu K."/>
            <person name="Matsui Y."/>
            <person name="Takai K."/>
        </authorList>
    </citation>
    <scope>NUCLEOTIDE SEQUENCE [LARGE SCALE GENOMIC DNA]</scope>
    <source>
        <strain evidence="6">IT-9</strain>
    </source>
</reference>
<evidence type="ECO:0000256" key="2">
    <source>
        <dbReference type="SAM" id="Coils"/>
    </source>
</evidence>
<feature type="transmembrane region" description="Helical" evidence="3">
    <location>
        <begin position="21"/>
        <end position="43"/>
    </location>
</feature>
<keyword evidence="3" id="KW-1133">Transmembrane helix</keyword>
<sequence length="326" mass="36457">MKTDIDPTGDKLFPRTAFKAGAAGLLIPSLVIVALAFMTVYTIESGTVGVLSTFGKYDPEEKEPGLHFKLPLVQRVHVFDVRLQTVNYKSVKDQPDKGGVVNKPAIEVLDNKNLPIGVELTVQFTPMASEAAEILTRYGDNYFEKLINPIVRDVVRDVIGKYQAEKIAADRAVIAREIRAVLGEKFKALPFQLQDVALRNIRLPQIVLKKVEEVQLAKQEEQRLEMVEKQAEKNQRIKTIEANTKLIEVTTQAKAEAERQRIEADAKAYQIMKEAEAVAKANQLVAASITDRLIRYKAVEKWNGTYPSTLMQGEGKGLMFQLPPAR</sequence>
<dbReference type="RefSeq" id="WP_317706570.1">
    <property type="nucleotide sequence ID" value="NZ_AP024714.1"/>
</dbReference>
<evidence type="ECO:0000259" key="4">
    <source>
        <dbReference type="SMART" id="SM00244"/>
    </source>
</evidence>
<evidence type="ECO:0000313" key="6">
    <source>
        <dbReference type="Proteomes" id="UP001321825"/>
    </source>
</evidence>
<evidence type="ECO:0000256" key="1">
    <source>
        <dbReference type="ARBA" id="ARBA00004167"/>
    </source>
</evidence>
<feature type="domain" description="Band 7" evidence="4">
    <location>
        <begin position="38"/>
        <end position="215"/>
    </location>
</feature>
<dbReference type="AlphaFoldDB" id="A0AAU9C3C7"/>
<dbReference type="Gene3D" id="3.30.479.30">
    <property type="entry name" value="Band 7 domain"/>
    <property type="match status" value="1"/>
</dbReference>
<evidence type="ECO:0000313" key="5">
    <source>
        <dbReference type="EMBL" id="BCX81654.1"/>
    </source>
</evidence>
<accession>A0AAU9C3C7</accession>
<dbReference type="SUPFAM" id="SSF117892">
    <property type="entry name" value="Band 7/SPFH domain"/>
    <property type="match status" value="1"/>
</dbReference>
<dbReference type="EMBL" id="AP024714">
    <property type="protein sequence ID" value="BCX81654.1"/>
    <property type="molecule type" value="Genomic_DNA"/>
</dbReference>
<dbReference type="CDD" id="cd03401">
    <property type="entry name" value="SPFH_prohibitin"/>
    <property type="match status" value="1"/>
</dbReference>
<feature type="coiled-coil region" evidence="2">
    <location>
        <begin position="210"/>
        <end position="272"/>
    </location>
</feature>
<dbReference type="PRINTS" id="PR00679">
    <property type="entry name" value="PROHIBITIN"/>
</dbReference>
<keyword evidence="3" id="KW-0812">Transmembrane</keyword>
<evidence type="ECO:0000256" key="3">
    <source>
        <dbReference type="SAM" id="Phobius"/>
    </source>
</evidence>
<gene>
    <name evidence="5" type="ORF">MIT9_P1232</name>
</gene>
<proteinExistence type="predicted"/>
<dbReference type="InterPro" id="IPR001107">
    <property type="entry name" value="Band_7"/>
</dbReference>